<evidence type="ECO:0008006" key="3">
    <source>
        <dbReference type="Google" id="ProtNLM"/>
    </source>
</evidence>
<dbReference type="eggNOG" id="COG3737">
    <property type="taxonomic scope" value="Bacteria"/>
</dbReference>
<dbReference type="CDD" id="cd05560">
    <property type="entry name" value="Xcc1710_like"/>
    <property type="match status" value="1"/>
</dbReference>
<sequence>MGYVGRMRFSEANNTDGHLIDAYDADGIVIGGRRYRRGLIVTPERIVDPWGPSQPTGLTVEHLDELLAFAPQIIVLGTGRTLVFPDPSLYFSLMEQRIGLEVMDTGAACRTYNILMSEGRRVAAAFMAG</sequence>
<protein>
    <recommendedName>
        <fullName evidence="3">Xcc1710-like domain-containing protein</fullName>
    </recommendedName>
</protein>
<dbReference type="InterPro" id="IPR036748">
    <property type="entry name" value="MTH938-like_sf"/>
</dbReference>
<dbReference type="Proteomes" id="UP000006062">
    <property type="component" value="Chromosome"/>
</dbReference>
<dbReference type="Pfam" id="PF04430">
    <property type="entry name" value="DUF498"/>
    <property type="match status" value="1"/>
</dbReference>
<dbReference type="EMBL" id="CP003154">
    <property type="protein sequence ID" value="AFL75681.1"/>
    <property type="molecule type" value="Genomic_DNA"/>
</dbReference>
<gene>
    <name evidence="1" type="ordered locus">Thivi_3839</name>
</gene>
<evidence type="ECO:0000313" key="1">
    <source>
        <dbReference type="EMBL" id="AFL75681.1"/>
    </source>
</evidence>
<reference evidence="1 2" key="1">
    <citation type="submission" date="2012-06" db="EMBL/GenBank/DDBJ databases">
        <title>Complete sequence of Thiocystis violascens DSM 198.</title>
        <authorList>
            <consortium name="US DOE Joint Genome Institute"/>
            <person name="Lucas S."/>
            <person name="Han J."/>
            <person name="Lapidus A."/>
            <person name="Cheng J.-F."/>
            <person name="Goodwin L."/>
            <person name="Pitluck S."/>
            <person name="Peters L."/>
            <person name="Ovchinnikova G."/>
            <person name="Teshima H."/>
            <person name="Detter J.C."/>
            <person name="Han C."/>
            <person name="Tapia R."/>
            <person name="Land M."/>
            <person name="Hauser L."/>
            <person name="Kyrpides N."/>
            <person name="Ivanova N."/>
            <person name="Pagani I."/>
            <person name="Vogl K."/>
            <person name="Liu Z."/>
            <person name="Frigaard N.-U."/>
            <person name="Bryant D."/>
            <person name="Woyke T."/>
        </authorList>
    </citation>
    <scope>NUCLEOTIDE SEQUENCE [LARGE SCALE GENOMIC DNA]</scope>
    <source>
        <strain evidence="2">ATCC 17096 / DSM 198 / 6111</strain>
    </source>
</reference>
<dbReference type="AlphaFoldDB" id="I3YFB3"/>
<dbReference type="InterPro" id="IPR007523">
    <property type="entry name" value="NDUFAF3/AAMDC"/>
</dbReference>
<dbReference type="SUPFAM" id="SSF64076">
    <property type="entry name" value="MTH938-like"/>
    <property type="match status" value="1"/>
</dbReference>
<dbReference type="PANTHER" id="PTHR21192">
    <property type="entry name" value="NUCLEAR PROTEIN E3-3"/>
    <property type="match status" value="1"/>
</dbReference>
<proteinExistence type="predicted"/>
<evidence type="ECO:0000313" key="2">
    <source>
        <dbReference type="Proteomes" id="UP000006062"/>
    </source>
</evidence>
<keyword evidence="2" id="KW-1185">Reference proteome</keyword>
<dbReference type="Gene3D" id="3.40.1230.10">
    <property type="entry name" value="MTH938-like"/>
    <property type="match status" value="1"/>
</dbReference>
<dbReference type="HOGENOM" id="CLU_074390_2_1_6"/>
<accession>I3YFB3</accession>
<dbReference type="PANTHER" id="PTHR21192:SF2">
    <property type="entry name" value="NADH DEHYDROGENASE [UBIQUINONE] 1 ALPHA SUBCOMPLEX ASSEMBLY FACTOR 3"/>
    <property type="match status" value="1"/>
</dbReference>
<name>I3YFB3_THIV6</name>
<organism evidence="1 2">
    <name type="scientific">Thiocystis violascens (strain ATCC 17096 / DSM 198 / 6111)</name>
    <name type="common">Chromatium violascens</name>
    <dbReference type="NCBI Taxonomy" id="765911"/>
    <lineage>
        <taxon>Bacteria</taxon>
        <taxon>Pseudomonadati</taxon>
        <taxon>Pseudomonadota</taxon>
        <taxon>Gammaproteobacteria</taxon>
        <taxon>Chromatiales</taxon>
        <taxon>Chromatiaceae</taxon>
        <taxon>Thiocystis</taxon>
    </lineage>
</organism>
<dbReference type="KEGG" id="tvi:Thivi_3839"/>
<dbReference type="STRING" id="765911.Thivi_3839"/>